<evidence type="ECO:0000256" key="1">
    <source>
        <dbReference type="SAM" id="MobiDB-lite"/>
    </source>
</evidence>
<accession>A0A3M9X0H7</accession>
<dbReference type="Proteomes" id="UP000275436">
    <property type="component" value="Unassembled WGS sequence"/>
</dbReference>
<reference evidence="2 3" key="1">
    <citation type="journal article" date="2018" name="Mol. Plant Microbe Interact.">
        <title>Taxonomically Different Co-Microsymbionts of a Relict Legume, Oxytropis popoviana, Have Complementary Sets of Symbiotic Genes and Together Increase the Efficiency of Plant Nodulation.</title>
        <authorList>
            <person name="Safronova V."/>
            <person name="Belimov A."/>
            <person name="Sazanova A."/>
            <person name="Chirak E."/>
            <person name="Verkhozina A."/>
            <person name="Kuznetsova I."/>
            <person name="Andronov E."/>
            <person name="Puhalsky J."/>
            <person name="Tikhonovich I."/>
        </authorList>
    </citation>
    <scope>NUCLEOTIDE SEQUENCE [LARGE SCALE GENOMIC DNA]</scope>
    <source>
        <strain evidence="2 3">Opo-235</strain>
    </source>
</reference>
<evidence type="ECO:0000313" key="3">
    <source>
        <dbReference type="Proteomes" id="UP000275436"/>
    </source>
</evidence>
<sequence length="84" mass="9497">MTKLSDLGPPIPGVLNRDDLNRSDGHFYNCPNCGQRVDQRDLRQVFYHEGPGHEPLEPEPEPEQEPAPERETTILKFTTPGSTK</sequence>
<dbReference type="EMBL" id="QKOD01000020">
    <property type="protein sequence ID" value="RNJ41403.1"/>
    <property type="molecule type" value="Genomic_DNA"/>
</dbReference>
<feature type="region of interest" description="Disordered" evidence="1">
    <location>
        <begin position="48"/>
        <end position="84"/>
    </location>
</feature>
<feature type="compositionally biased region" description="Polar residues" evidence="1">
    <location>
        <begin position="75"/>
        <end position="84"/>
    </location>
</feature>
<comment type="caution">
    <text evidence="2">The sequence shown here is derived from an EMBL/GenBank/DDBJ whole genome shotgun (WGS) entry which is preliminary data.</text>
</comment>
<evidence type="ECO:0000313" key="2">
    <source>
        <dbReference type="EMBL" id="RNJ41403.1"/>
    </source>
</evidence>
<dbReference type="RefSeq" id="WP_123170381.1">
    <property type="nucleotide sequence ID" value="NZ_QKOD01000020.1"/>
</dbReference>
<organism evidence="2 3">
    <name type="scientific">Mesorhizobium japonicum</name>
    <dbReference type="NCBI Taxonomy" id="2066070"/>
    <lineage>
        <taxon>Bacteria</taxon>
        <taxon>Pseudomonadati</taxon>
        <taxon>Pseudomonadota</taxon>
        <taxon>Alphaproteobacteria</taxon>
        <taxon>Hyphomicrobiales</taxon>
        <taxon>Phyllobacteriaceae</taxon>
        <taxon>Mesorhizobium</taxon>
    </lineage>
</organism>
<dbReference type="AlphaFoldDB" id="A0A3M9X0H7"/>
<protein>
    <submittedName>
        <fullName evidence="2">Uncharacterized protein</fullName>
    </submittedName>
</protein>
<feature type="region of interest" description="Disordered" evidence="1">
    <location>
        <begin position="1"/>
        <end position="22"/>
    </location>
</feature>
<gene>
    <name evidence="2" type="ORF">DNR46_34280</name>
</gene>
<name>A0A3M9X0H7_9HYPH</name>
<proteinExistence type="predicted"/>
<feature type="compositionally biased region" description="Acidic residues" evidence="1">
    <location>
        <begin position="57"/>
        <end position="66"/>
    </location>
</feature>